<dbReference type="Pfam" id="PF14016">
    <property type="entry name" value="DUF4232"/>
    <property type="match status" value="1"/>
</dbReference>
<feature type="chain" id="PRO_5038875397" description="DUF4232 domain-containing protein" evidence="2">
    <location>
        <begin position="24"/>
        <end position="212"/>
    </location>
</feature>
<gene>
    <name evidence="4" type="ORF">GCM10010507_08270</name>
</gene>
<dbReference type="AlphaFoldDB" id="A0A918TBC0"/>
<evidence type="ECO:0000259" key="3">
    <source>
        <dbReference type="Pfam" id="PF14016"/>
    </source>
</evidence>
<proteinExistence type="predicted"/>
<accession>A0A918TBC0</accession>
<feature type="domain" description="DUF4232" evidence="3">
    <location>
        <begin position="66"/>
        <end position="193"/>
    </location>
</feature>
<dbReference type="EMBL" id="BMVB01000002">
    <property type="protein sequence ID" value="GHC37254.1"/>
    <property type="molecule type" value="Genomic_DNA"/>
</dbReference>
<feature type="signal peptide" evidence="2">
    <location>
        <begin position="1"/>
        <end position="23"/>
    </location>
</feature>
<name>A0A918TBC0_STRCJ</name>
<dbReference type="RefSeq" id="WP_190108236.1">
    <property type="nucleotide sequence ID" value="NZ_BMVB01000002.1"/>
</dbReference>
<evidence type="ECO:0000256" key="1">
    <source>
        <dbReference type="SAM" id="MobiDB-lite"/>
    </source>
</evidence>
<evidence type="ECO:0000256" key="2">
    <source>
        <dbReference type="SAM" id="SignalP"/>
    </source>
</evidence>
<evidence type="ECO:0000313" key="5">
    <source>
        <dbReference type="Proteomes" id="UP000646244"/>
    </source>
</evidence>
<dbReference type="PROSITE" id="PS51257">
    <property type="entry name" value="PROKAR_LIPOPROTEIN"/>
    <property type="match status" value="1"/>
</dbReference>
<evidence type="ECO:0000313" key="4">
    <source>
        <dbReference type="EMBL" id="GHC37254.1"/>
    </source>
</evidence>
<keyword evidence="2" id="KW-0732">Signal</keyword>
<reference evidence="4" key="2">
    <citation type="submission" date="2020-09" db="EMBL/GenBank/DDBJ databases">
        <authorList>
            <person name="Sun Q."/>
            <person name="Ohkuma M."/>
        </authorList>
    </citation>
    <scope>NUCLEOTIDE SEQUENCE</scope>
    <source>
        <strain evidence="4">JCM 4633</strain>
    </source>
</reference>
<reference evidence="4" key="1">
    <citation type="journal article" date="2014" name="Int. J. Syst. Evol. Microbiol.">
        <title>Complete genome sequence of Corynebacterium casei LMG S-19264T (=DSM 44701T), isolated from a smear-ripened cheese.</title>
        <authorList>
            <consortium name="US DOE Joint Genome Institute (JGI-PGF)"/>
            <person name="Walter F."/>
            <person name="Albersmeier A."/>
            <person name="Kalinowski J."/>
            <person name="Ruckert C."/>
        </authorList>
    </citation>
    <scope>NUCLEOTIDE SEQUENCE</scope>
    <source>
        <strain evidence="4">JCM 4633</strain>
    </source>
</reference>
<dbReference type="InterPro" id="IPR025326">
    <property type="entry name" value="DUF4232"/>
</dbReference>
<feature type="region of interest" description="Disordered" evidence="1">
    <location>
        <begin position="27"/>
        <end position="56"/>
    </location>
</feature>
<comment type="caution">
    <text evidence="4">The sequence shown here is derived from an EMBL/GenBank/DDBJ whole genome shotgun (WGS) entry which is preliminary data.</text>
</comment>
<sequence length="212" mass="21688">MTSRNLRIAAALAVAALTLTACGGGGGGTKEKADKAAPTSAATGSTGPASAAPEPVVPTPENPCGGALKVEVRAAKSPAGHALLTATNTSDKICFVDGFPYLRFDQDQATVAPVEESATQDRIAVRPGKAAYAAILTTAADGSGGKGRDVSRLSVTFQAPDRLKLDPLPGAPARPALPDGKLHVDDKVRTTYWMYDEAHAQEWVGPAAKPAM</sequence>
<feature type="compositionally biased region" description="Low complexity" evidence="1">
    <location>
        <begin position="36"/>
        <end position="53"/>
    </location>
</feature>
<dbReference type="Proteomes" id="UP000646244">
    <property type="component" value="Unassembled WGS sequence"/>
</dbReference>
<organism evidence="4 5">
    <name type="scientific">Streptomyces cinnamoneus</name>
    <name type="common">Streptoverticillium cinnamoneum</name>
    <dbReference type="NCBI Taxonomy" id="53446"/>
    <lineage>
        <taxon>Bacteria</taxon>
        <taxon>Bacillati</taxon>
        <taxon>Actinomycetota</taxon>
        <taxon>Actinomycetes</taxon>
        <taxon>Kitasatosporales</taxon>
        <taxon>Streptomycetaceae</taxon>
        <taxon>Streptomyces</taxon>
        <taxon>Streptomyces cinnamoneus group</taxon>
    </lineage>
</organism>
<protein>
    <recommendedName>
        <fullName evidence="3">DUF4232 domain-containing protein</fullName>
    </recommendedName>
</protein>